<gene>
    <name evidence="1" type="ORF">OBE_08232</name>
</gene>
<accession>K1SW43</accession>
<sequence>MLALDPGNRETGWCIVDTITRAPVQGGKDENTLVSGIVSGGAFTVAAIEIIESYGMAVGRDVFETCEWIGRFKQLLDDRGVPYHIVTRKEEKLNICGSPRANDTTIRHALIDRFASHDFRSGKGTKANPDFFYGFRADQWSAYAVATTAIDRAEYEKESVTDGID</sequence>
<dbReference type="EMBL" id="AJWZ01005673">
    <property type="protein sequence ID" value="EKC61933.1"/>
    <property type="molecule type" value="Genomic_DNA"/>
</dbReference>
<comment type="caution">
    <text evidence="1">The sequence shown here is derived from an EMBL/GenBank/DDBJ whole genome shotgun (WGS) entry which is preliminary data.</text>
</comment>
<dbReference type="AlphaFoldDB" id="K1SW43"/>
<protein>
    <submittedName>
        <fullName evidence="1">Uncharacterized protein</fullName>
    </submittedName>
</protein>
<proteinExistence type="predicted"/>
<name>K1SW43_9ZZZZ</name>
<organism evidence="1">
    <name type="scientific">human gut metagenome</name>
    <dbReference type="NCBI Taxonomy" id="408170"/>
    <lineage>
        <taxon>unclassified sequences</taxon>
        <taxon>metagenomes</taxon>
        <taxon>organismal metagenomes</taxon>
    </lineage>
</organism>
<evidence type="ECO:0000313" key="1">
    <source>
        <dbReference type="EMBL" id="EKC61933.1"/>
    </source>
</evidence>
<reference evidence="1" key="1">
    <citation type="journal article" date="2013" name="Environ. Microbiol.">
        <title>Microbiota from the distal guts of lean and obese adolescents exhibit partial functional redundancy besides clear differences in community structure.</title>
        <authorList>
            <person name="Ferrer M."/>
            <person name="Ruiz A."/>
            <person name="Lanza F."/>
            <person name="Haange S.B."/>
            <person name="Oberbach A."/>
            <person name="Till H."/>
            <person name="Bargiela R."/>
            <person name="Campoy C."/>
            <person name="Segura M.T."/>
            <person name="Richter M."/>
            <person name="von Bergen M."/>
            <person name="Seifert J."/>
            <person name="Suarez A."/>
        </authorList>
    </citation>
    <scope>NUCLEOTIDE SEQUENCE</scope>
</reference>